<keyword evidence="2 5" id="KW-0238">DNA-binding</keyword>
<dbReference type="PRINTS" id="PR00036">
    <property type="entry name" value="HTHLACI"/>
</dbReference>
<evidence type="ECO:0000313" key="6">
    <source>
        <dbReference type="Proteomes" id="UP001265301"/>
    </source>
</evidence>
<comment type="caution">
    <text evidence="5">The sequence shown here is derived from an EMBL/GenBank/DDBJ whole genome shotgun (WGS) entry which is preliminary data.</text>
</comment>
<accession>A0ABU3FPZ1</accession>
<protein>
    <submittedName>
        <fullName evidence="5">LacI family DNA-binding transcriptional regulator</fullName>
    </submittedName>
</protein>
<dbReference type="SUPFAM" id="SSF53822">
    <property type="entry name" value="Periplasmic binding protein-like I"/>
    <property type="match status" value="1"/>
</dbReference>
<dbReference type="CDD" id="cd01544">
    <property type="entry name" value="PBP1_GalR"/>
    <property type="match status" value="1"/>
</dbReference>
<keyword evidence="1" id="KW-0805">Transcription regulation</keyword>
<dbReference type="SUPFAM" id="SSF47413">
    <property type="entry name" value="lambda repressor-like DNA-binding domains"/>
    <property type="match status" value="1"/>
</dbReference>
<proteinExistence type="predicted"/>
<dbReference type="InterPro" id="IPR028082">
    <property type="entry name" value="Peripla_BP_I"/>
</dbReference>
<feature type="domain" description="HTH lacI-type" evidence="4">
    <location>
        <begin position="2"/>
        <end position="58"/>
    </location>
</feature>
<dbReference type="Pfam" id="PF00356">
    <property type="entry name" value="LacI"/>
    <property type="match status" value="1"/>
</dbReference>
<dbReference type="InterPro" id="IPR000843">
    <property type="entry name" value="HTH_LacI"/>
</dbReference>
<keyword evidence="3" id="KW-0804">Transcription</keyword>
<reference evidence="5 6" key="1">
    <citation type="submission" date="2023-03" db="EMBL/GenBank/DDBJ databases">
        <authorList>
            <person name="Shen W."/>
            <person name="Cai J."/>
        </authorList>
    </citation>
    <scope>NUCLEOTIDE SEQUENCE [LARGE SCALE GENOMIC DNA]</scope>
    <source>
        <strain evidence="5 6">B101</strain>
    </source>
</reference>
<keyword evidence="6" id="KW-1185">Reference proteome</keyword>
<dbReference type="Gene3D" id="3.40.50.2300">
    <property type="match status" value="2"/>
</dbReference>
<evidence type="ECO:0000313" key="5">
    <source>
        <dbReference type="EMBL" id="MDT2827742.1"/>
    </source>
</evidence>
<evidence type="ECO:0000259" key="4">
    <source>
        <dbReference type="PROSITE" id="PS50932"/>
    </source>
</evidence>
<sequence length="327" mass="36530">MATIRDIAKKAGVSPATVSRVLNYDPELSVAQETRQRIFEVAEKLNYTKHKRSPKMGKALIRLVQWYDEAEELADLYYLSIRLGIEKKAEELNLQIRRETLNELSDSQVTGTIALGKFDAEQIRQLKQLDDNLLFVDFDAMPLGLNSLVVDFDQSMNLVIDHFIQQGHQKIGILSGEEMTKHNLQPIEDPRMLSFKKKLEQLNLFRPDLVITAPFSMEAGKTAVSEFIAESNDLPTALFASSDALAIGGMQAIQAAGLRIPEDISVIGFNDVSVAKYVSPALSTVKVETEWMGEFAVTTLLELAKEYSPVPRKIMLGTELIQRASTN</sequence>
<dbReference type="EMBL" id="JARQBN010000006">
    <property type="protein sequence ID" value="MDT2827742.1"/>
    <property type="molecule type" value="Genomic_DNA"/>
</dbReference>
<dbReference type="PROSITE" id="PS00356">
    <property type="entry name" value="HTH_LACI_1"/>
    <property type="match status" value="1"/>
</dbReference>
<dbReference type="RefSeq" id="WP_311818791.1">
    <property type="nucleotide sequence ID" value="NZ_JARQBN010000006.1"/>
</dbReference>
<dbReference type="SMART" id="SM00354">
    <property type="entry name" value="HTH_LACI"/>
    <property type="match status" value="1"/>
</dbReference>
<name>A0ABU3FPZ1_9ENTE</name>
<organism evidence="5 6">
    <name type="scientific">Enterococcus viikkiensis</name>
    <dbReference type="NCBI Taxonomy" id="930854"/>
    <lineage>
        <taxon>Bacteria</taxon>
        <taxon>Bacillati</taxon>
        <taxon>Bacillota</taxon>
        <taxon>Bacilli</taxon>
        <taxon>Lactobacillales</taxon>
        <taxon>Enterococcaceae</taxon>
        <taxon>Enterococcus</taxon>
    </lineage>
</organism>
<dbReference type="Gene3D" id="1.10.260.40">
    <property type="entry name" value="lambda repressor-like DNA-binding domains"/>
    <property type="match status" value="1"/>
</dbReference>
<dbReference type="PROSITE" id="PS50932">
    <property type="entry name" value="HTH_LACI_2"/>
    <property type="match status" value="1"/>
</dbReference>
<evidence type="ECO:0000256" key="3">
    <source>
        <dbReference type="ARBA" id="ARBA00023163"/>
    </source>
</evidence>
<dbReference type="Proteomes" id="UP001265301">
    <property type="component" value="Unassembled WGS sequence"/>
</dbReference>
<dbReference type="PANTHER" id="PTHR30146:SF149">
    <property type="entry name" value="HTH-TYPE TRANSCRIPTIONAL REGULATOR EBGR"/>
    <property type="match status" value="1"/>
</dbReference>
<dbReference type="Pfam" id="PF13377">
    <property type="entry name" value="Peripla_BP_3"/>
    <property type="match status" value="1"/>
</dbReference>
<dbReference type="InterPro" id="IPR046335">
    <property type="entry name" value="LacI/GalR-like_sensor"/>
</dbReference>
<dbReference type="PANTHER" id="PTHR30146">
    <property type="entry name" value="LACI-RELATED TRANSCRIPTIONAL REPRESSOR"/>
    <property type="match status" value="1"/>
</dbReference>
<dbReference type="CDD" id="cd01392">
    <property type="entry name" value="HTH_LacI"/>
    <property type="match status" value="1"/>
</dbReference>
<evidence type="ECO:0000256" key="1">
    <source>
        <dbReference type="ARBA" id="ARBA00023015"/>
    </source>
</evidence>
<dbReference type="InterPro" id="IPR010982">
    <property type="entry name" value="Lambda_DNA-bd_dom_sf"/>
</dbReference>
<dbReference type="GO" id="GO:0003677">
    <property type="term" value="F:DNA binding"/>
    <property type="evidence" value="ECO:0007669"/>
    <property type="project" value="UniProtKB-KW"/>
</dbReference>
<evidence type="ECO:0000256" key="2">
    <source>
        <dbReference type="ARBA" id="ARBA00023125"/>
    </source>
</evidence>
<gene>
    <name evidence="5" type="ORF">P7H59_04640</name>
</gene>